<keyword evidence="2" id="KW-1185">Reference proteome</keyword>
<accession>A0ABM7JFY2</accession>
<name>A0ABM7JFY2_9MYCO</name>
<reference evidence="1 2" key="1">
    <citation type="journal article" date="2019" name="Emerg. Microbes Infect.">
        <title>Comprehensive subspecies identification of 175 nontuberculous mycobacteria species based on 7547 genomic profiles.</title>
        <authorList>
            <person name="Matsumoto Y."/>
            <person name="Kinjo T."/>
            <person name="Motooka D."/>
            <person name="Nabeya D."/>
            <person name="Jung N."/>
            <person name="Uechi K."/>
            <person name="Horii T."/>
            <person name="Iida T."/>
            <person name="Fujita J."/>
            <person name="Nakamura S."/>
        </authorList>
    </citation>
    <scope>NUCLEOTIDE SEQUENCE [LARGE SCALE GENOMIC DNA]</scope>
    <source>
        <strain evidence="1 2">JCM 17324</strain>
    </source>
</reference>
<dbReference type="EMBL" id="AP022584">
    <property type="protein sequence ID" value="BBY12835.1"/>
    <property type="molecule type" value="Genomic_DNA"/>
</dbReference>
<proteinExistence type="predicted"/>
<sequence length="64" mass="6752">MAAGVAAAAWETLVATALDSAAGPRLAPHPKLEANPPPYVLLIIRTPLRDRLPETAPIVEQLTD</sequence>
<gene>
    <name evidence="1" type="ORF">MMARJ_35750</name>
</gene>
<evidence type="ECO:0000313" key="1">
    <source>
        <dbReference type="EMBL" id="BBY12835.1"/>
    </source>
</evidence>
<protein>
    <recommendedName>
        <fullName evidence="3">Transcriptional regulator</fullName>
    </recommendedName>
</protein>
<dbReference type="Proteomes" id="UP000466831">
    <property type="component" value="Chromosome"/>
</dbReference>
<evidence type="ECO:0008006" key="3">
    <source>
        <dbReference type="Google" id="ProtNLM"/>
    </source>
</evidence>
<evidence type="ECO:0000313" key="2">
    <source>
        <dbReference type="Proteomes" id="UP000466831"/>
    </source>
</evidence>
<organism evidence="1 2">
    <name type="scientific">Mycobacterium marseillense</name>
    <dbReference type="NCBI Taxonomy" id="701042"/>
    <lineage>
        <taxon>Bacteria</taxon>
        <taxon>Bacillati</taxon>
        <taxon>Actinomycetota</taxon>
        <taxon>Actinomycetes</taxon>
        <taxon>Mycobacteriales</taxon>
        <taxon>Mycobacteriaceae</taxon>
        <taxon>Mycobacterium</taxon>
        <taxon>Mycobacterium avium complex (MAC)</taxon>
    </lineage>
</organism>